<evidence type="ECO:0000313" key="3">
    <source>
        <dbReference type="RefSeq" id="XP_039235136.1"/>
    </source>
</evidence>
<dbReference type="RefSeq" id="XP_039235136.1">
    <property type="nucleotide sequence ID" value="XM_039379202.1"/>
</dbReference>
<keyword evidence="1" id="KW-1133">Transmembrane helix</keyword>
<reference evidence="3" key="1">
    <citation type="submission" date="2025-08" db="UniProtKB">
        <authorList>
            <consortium name="RefSeq"/>
        </authorList>
    </citation>
    <scope>IDENTIFICATION</scope>
    <source>
        <tissue evidence="3">Muscle</tissue>
    </source>
</reference>
<sequence length="331" mass="36496">MHASFSPHHVGERTRLCFHRPKVGSSKKSQDLLGSTMCYTCACLLIILLDIGIEQRTSETAAGLPNWAYANSENIWVKLAQETGNKAICLSLLNINNLFQTCLIGIPTNEGSKVHFESPSYGTEEPMEIEIMGSIITNCCFLFTTRTTVKAYSHKVTPCKEIYQNTSLWCNNTMPEKIVTEIVGSKPMVLPEGKFLICCERAWADVPSYPVGGPCTIGQLSLFNPSKFLFSNQIPSAPNQSKRSSPYKSVSNIYQPVPEYCDPRTPLWSKTMNFWSAFVVLPGVGTALALGLLTPLRCWMAKEANATSIALEGLAKDTLKLKEVSLKTGPQ</sequence>
<organism evidence="2 3">
    <name type="scientific">Pipra filicauda</name>
    <name type="common">Wire-tailed manakin</name>
    <dbReference type="NCBI Taxonomy" id="649802"/>
    <lineage>
        <taxon>Eukaryota</taxon>
        <taxon>Metazoa</taxon>
        <taxon>Chordata</taxon>
        <taxon>Craniata</taxon>
        <taxon>Vertebrata</taxon>
        <taxon>Euteleostomi</taxon>
        <taxon>Archelosauria</taxon>
        <taxon>Archosauria</taxon>
        <taxon>Dinosauria</taxon>
        <taxon>Saurischia</taxon>
        <taxon>Theropoda</taxon>
        <taxon>Coelurosauria</taxon>
        <taxon>Aves</taxon>
        <taxon>Neognathae</taxon>
        <taxon>Neoaves</taxon>
        <taxon>Telluraves</taxon>
        <taxon>Australaves</taxon>
        <taxon>Passeriformes</taxon>
        <taxon>Pipridae</taxon>
        <taxon>Pipra</taxon>
    </lineage>
</organism>
<gene>
    <name evidence="3" type="primary">LOC120322844</name>
</gene>
<dbReference type="InParanoid" id="A0A7R5K238"/>
<keyword evidence="1" id="KW-0812">Transmembrane</keyword>
<dbReference type="InterPro" id="IPR005166">
    <property type="entry name" value="RSV_p95_env"/>
</dbReference>
<keyword evidence="2" id="KW-1185">Reference proteome</keyword>
<dbReference type="Pfam" id="PF03708">
    <property type="entry name" value="Avian_gp85"/>
    <property type="match status" value="1"/>
</dbReference>
<proteinExistence type="predicted"/>
<dbReference type="GeneID" id="120322844"/>
<dbReference type="AlphaFoldDB" id="A0A7R5K238"/>
<feature type="transmembrane region" description="Helical" evidence="1">
    <location>
        <begin position="274"/>
        <end position="293"/>
    </location>
</feature>
<dbReference type="Proteomes" id="UP000504627">
    <property type="component" value="Unplaced"/>
</dbReference>
<keyword evidence="1" id="KW-0472">Membrane</keyword>
<name>A0A7R5K238_9PASS</name>
<evidence type="ECO:0000256" key="1">
    <source>
        <dbReference type="SAM" id="Phobius"/>
    </source>
</evidence>
<protein>
    <submittedName>
        <fullName evidence="3">Uncharacterized protein LOC120322844</fullName>
    </submittedName>
</protein>
<evidence type="ECO:0000313" key="2">
    <source>
        <dbReference type="Proteomes" id="UP000504627"/>
    </source>
</evidence>
<accession>A0A7R5K238</accession>